<gene>
    <name evidence="2" type="ORF">G5B42_10885</name>
</gene>
<protein>
    <submittedName>
        <fullName evidence="2">Uncharacterized protein</fullName>
    </submittedName>
</protein>
<comment type="caution">
    <text evidence="2">The sequence shown here is derived from an EMBL/GenBank/DDBJ whole genome shotgun (WGS) entry which is preliminary data.</text>
</comment>
<evidence type="ECO:0000313" key="2">
    <source>
        <dbReference type="EMBL" id="MBA2134035.1"/>
    </source>
</evidence>
<dbReference type="EMBL" id="JAAKDE010000044">
    <property type="protein sequence ID" value="MBA2134035.1"/>
    <property type="molecule type" value="Genomic_DNA"/>
</dbReference>
<evidence type="ECO:0000313" key="3">
    <source>
        <dbReference type="Proteomes" id="UP000657177"/>
    </source>
</evidence>
<evidence type="ECO:0000256" key="1">
    <source>
        <dbReference type="SAM" id="MobiDB-lite"/>
    </source>
</evidence>
<feature type="compositionally biased region" description="Basic and acidic residues" evidence="1">
    <location>
        <begin position="42"/>
        <end position="67"/>
    </location>
</feature>
<dbReference type="AlphaFoldDB" id="A0A8J6I1J7"/>
<feature type="region of interest" description="Disordered" evidence="1">
    <location>
        <begin position="42"/>
        <end position="108"/>
    </location>
</feature>
<dbReference type="Proteomes" id="UP000657177">
    <property type="component" value="Unassembled WGS sequence"/>
</dbReference>
<feature type="compositionally biased region" description="Basic and acidic residues" evidence="1">
    <location>
        <begin position="75"/>
        <end position="87"/>
    </location>
</feature>
<organism evidence="2 3">
    <name type="scientific">Capillibacterium thermochitinicola</name>
    <dbReference type="NCBI Taxonomy" id="2699427"/>
    <lineage>
        <taxon>Bacteria</taxon>
        <taxon>Bacillati</taxon>
        <taxon>Bacillota</taxon>
        <taxon>Capillibacterium</taxon>
    </lineage>
</organism>
<keyword evidence="3" id="KW-1185">Reference proteome</keyword>
<accession>A0A8J6I1J7</accession>
<name>A0A8J6I1J7_9FIRM</name>
<dbReference type="RefSeq" id="WP_181340498.1">
    <property type="nucleotide sequence ID" value="NZ_JAAKDE010000044.1"/>
</dbReference>
<feature type="compositionally biased region" description="Basic and acidic residues" evidence="1">
    <location>
        <begin position="95"/>
        <end position="108"/>
    </location>
</feature>
<reference evidence="2" key="1">
    <citation type="submission" date="2020-06" db="EMBL/GenBank/DDBJ databases">
        <title>Novel chitinolytic bacterium.</title>
        <authorList>
            <person name="Ungkulpasvich U."/>
            <person name="Kosugi A."/>
            <person name="Uke A."/>
        </authorList>
    </citation>
    <scope>NUCLEOTIDE SEQUENCE</scope>
    <source>
        <strain evidence="2">UUS1-1</strain>
    </source>
</reference>
<proteinExistence type="predicted"/>
<sequence length="108" mass="12736">MIGPLDTQILVNRTLEVQKQHGGVLQGLEDEEQIRKERLNNEINREEHRVQRRSEIVHGRVQDEGKRRGNNAPPKGEKKAKKEDEPQNARSRSKDRHEWRGRFIDLEL</sequence>